<sequence length="527" mass="58502">MKKLVILSVAASLSMAASQSDTLKSLEEQVKMLQAQIQELKADQEKLKNSTQVVNANGETLSVAKNAQDIKSIRTDLTDVKKQTSGDHIKFNADLRTAYDEINYKYNGNTGKKRRNGIWTNKLILGMSAAPTDNLVFRGSVGAYKIYGQNNIANSSYFQNFDWYDNQKPNDTALRIREAYFLYMNEMGSVPYTVSFGRRPSTDGFLTNLRADNANPNSPIGHNINMEFDGASFKFDLDKLTNIPGFYAKLCLGRGFSDTIGAYSMNMSTMGFNPGYVNDDKNPNMDLAGLILQFYDDGQYKLLGNYFVAKNLMDMDIDGIAVIPKYDAQGHMIGSINRPSFSFKDVGDMTGGALSLQVNGIGDGISDFLDDSIFFASFAFSKTKPNNNKLGAITPNGMGKVSGMLGSTDSKFGSSLYVGLQIPGFFQKDRIGFEYNHGSKYWRSFTYGEDTLIGSKLAARGDAYETYYILPIVDKNFTAQLSFLHIDYDYTGSDTFFGWTGTPMDVDQTPGAVKKAQQIRASLRYRY</sequence>
<evidence type="ECO:0000256" key="1">
    <source>
        <dbReference type="SAM" id="Coils"/>
    </source>
</evidence>
<reference evidence="3 4" key="1">
    <citation type="submission" date="2016-07" db="EMBL/GenBank/DDBJ databases">
        <title>Comparative genomics of the Campylobacter concisus group.</title>
        <authorList>
            <person name="Miller W.G."/>
            <person name="Yee E."/>
            <person name="Chapman M.H."/>
            <person name="Huynh S."/>
            <person name="Bono J.L."/>
            <person name="On S.L.W."/>
            <person name="StLeger J."/>
            <person name="Foster G."/>
            <person name="Parker C.T."/>
        </authorList>
    </citation>
    <scope>NUCLEOTIDE SEQUENCE [LARGE SCALE GENOMIC DNA]</scope>
    <source>
        <strain evidence="3 4">ATCC 33238</strain>
    </source>
</reference>
<feature type="signal peptide" evidence="2">
    <location>
        <begin position="1"/>
        <end position="19"/>
    </location>
</feature>
<accession>A0A6G5QMB6</accession>
<evidence type="ECO:0000313" key="4">
    <source>
        <dbReference type="Proteomes" id="UP000502377"/>
    </source>
</evidence>
<dbReference type="Pfam" id="PF11853">
    <property type="entry name" value="DUF3373"/>
    <property type="match status" value="1"/>
</dbReference>
<evidence type="ECO:0000256" key="2">
    <source>
        <dbReference type="SAM" id="SignalP"/>
    </source>
</evidence>
<feature type="chain" id="PRO_5026112612" evidence="2">
    <location>
        <begin position="20"/>
        <end position="527"/>
    </location>
</feature>
<organism evidence="3 4">
    <name type="scientific">Campylobacter rectus</name>
    <name type="common">Wolinella recta</name>
    <dbReference type="NCBI Taxonomy" id="203"/>
    <lineage>
        <taxon>Bacteria</taxon>
        <taxon>Pseudomonadati</taxon>
        <taxon>Campylobacterota</taxon>
        <taxon>Epsilonproteobacteria</taxon>
        <taxon>Campylobacterales</taxon>
        <taxon>Campylobacteraceae</taxon>
        <taxon>Campylobacter</taxon>
    </lineage>
</organism>
<name>A0A6G5QMB6_CAMRE</name>
<protein>
    <submittedName>
        <fullName evidence="3">Putative DUF3373 domain protein</fullName>
    </submittedName>
</protein>
<keyword evidence="2" id="KW-0732">Signal</keyword>
<keyword evidence="1" id="KW-0175">Coiled coil</keyword>
<dbReference type="InterPro" id="IPR021803">
    <property type="entry name" value="DUF3373"/>
</dbReference>
<dbReference type="Proteomes" id="UP000502377">
    <property type="component" value="Chromosome"/>
</dbReference>
<gene>
    <name evidence="3" type="ORF">CRECT_1069</name>
</gene>
<dbReference type="EMBL" id="CP012543">
    <property type="protein sequence ID" value="QCD46734.1"/>
    <property type="molecule type" value="Genomic_DNA"/>
</dbReference>
<evidence type="ECO:0000313" key="3">
    <source>
        <dbReference type="EMBL" id="QCD46734.1"/>
    </source>
</evidence>
<proteinExistence type="predicted"/>
<dbReference type="RefSeq" id="WP_004320624.1">
    <property type="nucleotide sequence ID" value="NZ_CP012543.1"/>
</dbReference>
<feature type="coiled-coil region" evidence="1">
    <location>
        <begin position="16"/>
        <end position="50"/>
    </location>
</feature>
<dbReference type="AlphaFoldDB" id="A0A6G5QMB6"/>
<dbReference type="KEGG" id="crx:CRECT_1069"/>